<feature type="region of interest" description="Disordered" evidence="1">
    <location>
        <begin position="42"/>
        <end position="117"/>
    </location>
</feature>
<dbReference type="Proteomes" id="UP000823388">
    <property type="component" value="Chromosome 6K"/>
</dbReference>
<evidence type="ECO:0000313" key="3">
    <source>
        <dbReference type="Proteomes" id="UP000823388"/>
    </source>
</evidence>
<accession>A0A8T0RLE7</accession>
<evidence type="ECO:0000256" key="1">
    <source>
        <dbReference type="SAM" id="MobiDB-lite"/>
    </source>
</evidence>
<comment type="caution">
    <text evidence="2">The sequence shown here is derived from an EMBL/GenBank/DDBJ whole genome shotgun (WGS) entry which is preliminary data.</text>
</comment>
<dbReference type="EMBL" id="CM029047">
    <property type="protein sequence ID" value="KAG2585573.1"/>
    <property type="molecule type" value="Genomic_DNA"/>
</dbReference>
<proteinExistence type="predicted"/>
<evidence type="ECO:0000313" key="2">
    <source>
        <dbReference type="EMBL" id="KAG2585573.1"/>
    </source>
</evidence>
<dbReference type="AlphaFoldDB" id="A0A8T0RLE7"/>
<protein>
    <submittedName>
        <fullName evidence="2">Uncharacterized protein</fullName>
    </submittedName>
</protein>
<name>A0A8T0RLE7_PANVG</name>
<sequence length="117" mass="13201">MVLGFYWFFKIGARDFICSQQSKGFIYQKTSVSTKVQFFLSEPEQSSTESRVLDGAQNLDVSSGNNKDEQEPHENGSVVVNNNGELNHSRNERILNGNADKEAPDGHFLSKQTYPIR</sequence>
<gene>
    <name evidence="2" type="ORF">PVAP13_6KG398933</name>
</gene>
<keyword evidence="3" id="KW-1185">Reference proteome</keyword>
<reference evidence="2" key="1">
    <citation type="submission" date="2020-05" db="EMBL/GenBank/DDBJ databases">
        <title>WGS assembly of Panicum virgatum.</title>
        <authorList>
            <person name="Lovell J.T."/>
            <person name="Jenkins J."/>
            <person name="Shu S."/>
            <person name="Juenger T.E."/>
            <person name="Schmutz J."/>
        </authorList>
    </citation>
    <scope>NUCLEOTIDE SEQUENCE</scope>
    <source>
        <strain evidence="2">AP13</strain>
    </source>
</reference>
<organism evidence="2 3">
    <name type="scientific">Panicum virgatum</name>
    <name type="common">Blackwell switchgrass</name>
    <dbReference type="NCBI Taxonomy" id="38727"/>
    <lineage>
        <taxon>Eukaryota</taxon>
        <taxon>Viridiplantae</taxon>
        <taxon>Streptophyta</taxon>
        <taxon>Embryophyta</taxon>
        <taxon>Tracheophyta</taxon>
        <taxon>Spermatophyta</taxon>
        <taxon>Magnoliopsida</taxon>
        <taxon>Liliopsida</taxon>
        <taxon>Poales</taxon>
        <taxon>Poaceae</taxon>
        <taxon>PACMAD clade</taxon>
        <taxon>Panicoideae</taxon>
        <taxon>Panicodae</taxon>
        <taxon>Paniceae</taxon>
        <taxon>Panicinae</taxon>
        <taxon>Panicum</taxon>
        <taxon>Panicum sect. Hiantes</taxon>
    </lineage>
</organism>
<feature type="compositionally biased region" description="Basic and acidic residues" evidence="1">
    <location>
        <begin position="87"/>
        <end position="105"/>
    </location>
</feature>